<proteinExistence type="predicted"/>
<dbReference type="AlphaFoldDB" id="A0A8D8XLQ9"/>
<feature type="region of interest" description="Disordered" evidence="1">
    <location>
        <begin position="70"/>
        <end position="99"/>
    </location>
</feature>
<dbReference type="EMBL" id="HBUF01339105">
    <property type="protein sequence ID" value="CAG6699634.1"/>
    <property type="molecule type" value="Transcribed_RNA"/>
</dbReference>
<feature type="compositionally biased region" description="Pro residues" evidence="1">
    <location>
        <begin position="77"/>
        <end position="93"/>
    </location>
</feature>
<protein>
    <submittedName>
        <fullName evidence="2">Uncharacterized protein</fullName>
    </submittedName>
</protein>
<organism evidence="2">
    <name type="scientific">Cacopsylla melanoneura</name>
    <dbReference type="NCBI Taxonomy" id="428564"/>
    <lineage>
        <taxon>Eukaryota</taxon>
        <taxon>Metazoa</taxon>
        <taxon>Ecdysozoa</taxon>
        <taxon>Arthropoda</taxon>
        <taxon>Hexapoda</taxon>
        <taxon>Insecta</taxon>
        <taxon>Pterygota</taxon>
        <taxon>Neoptera</taxon>
        <taxon>Paraneoptera</taxon>
        <taxon>Hemiptera</taxon>
        <taxon>Sternorrhyncha</taxon>
        <taxon>Psylloidea</taxon>
        <taxon>Psyllidae</taxon>
        <taxon>Psyllinae</taxon>
        <taxon>Cacopsylla</taxon>
    </lineage>
</organism>
<name>A0A8D8XLQ9_9HEMI</name>
<evidence type="ECO:0000313" key="2">
    <source>
        <dbReference type="EMBL" id="CAG6699634.1"/>
    </source>
</evidence>
<evidence type="ECO:0000256" key="1">
    <source>
        <dbReference type="SAM" id="MobiDB-lite"/>
    </source>
</evidence>
<sequence>MSLLPPPLPSPAAPSPPPKVRVSLLLSAVCPLSPHSPSLPIILIIASTIRQPVRGRIGCQRRTLCGACRKNRRQQVAPPPQPSPTPPPPPPFPVCSTKDTKNRFSIQLPHL</sequence>
<reference evidence="2" key="1">
    <citation type="submission" date="2021-05" db="EMBL/GenBank/DDBJ databases">
        <authorList>
            <person name="Alioto T."/>
            <person name="Alioto T."/>
            <person name="Gomez Garrido J."/>
        </authorList>
    </citation>
    <scope>NUCLEOTIDE SEQUENCE</scope>
</reference>
<accession>A0A8D8XLQ9</accession>